<feature type="chain" id="PRO_5004720943" evidence="1">
    <location>
        <begin position="19"/>
        <end position="75"/>
    </location>
</feature>
<reference evidence="2 3" key="1">
    <citation type="journal article" date="2013" name="Front. Plant Sci.">
        <title>The Reference Genome of the Halophytic Plant Eutrema salsugineum.</title>
        <authorList>
            <person name="Yang R."/>
            <person name="Jarvis D.E."/>
            <person name="Chen H."/>
            <person name="Beilstein M.A."/>
            <person name="Grimwood J."/>
            <person name="Jenkins J."/>
            <person name="Shu S."/>
            <person name="Prochnik S."/>
            <person name="Xin M."/>
            <person name="Ma C."/>
            <person name="Schmutz J."/>
            <person name="Wing R.A."/>
            <person name="Mitchell-Olds T."/>
            <person name="Schumaker K.S."/>
            <person name="Wang X."/>
        </authorList>
    </citation>
    <scope>NUCLEOTIDE SEQUENCE [LARGE SCALE GENOMIC DNA]</scope>
</reference>
<evidence type="ECO:0000313" key="3">
    <source>
        <dbReference type="Proteomes" id="UP000030689"/>
    </source>
</evidence>
<proteinExistence type="predicted"/>
<accession>V4KZQ9</accession>
<name>V4KZQ9_EUTSA</name>
<gene>
    <name evidence="2" type="ORF">EUTSA_v10022512mg</name>
</gene>
<dbReference type="Gramene" id="ESQ36864">
    <property type="protein sequence ID" value="ESQ36864"/>
    <property type="gene ID" value="EUTSA_v10022512mg"/>
</dbReference>
<organism evidence="2 3">
    <name type="scientific">Eutrema salsugineum</name>
    <name type="common">Saltwater cress</name>
    <name type="synonym">Sisymbrium salsugineum</name>
    <dbReference type="NCBI Taxonomy" id="72664"/>
    <lineage>
        <taxon>Eukaryota</taxon>
        <taxon>Viridiplantae</taxon>
        <taxon>Streptophyta</taxon>
        <taxon>Embryophyta</taxon>
        <taxon>Tracheophyta</taxon>
        <taxon>Spermatophyta</taxon>
        <taxon>Magnoliopsida</taxon>
        <taxon>eudicotyledons</taxon>
        <taxon>Gunneridae</taxon>
        <taxon>Pentapetalae</taxon>
        <taxon>rosids</taxon>
        <taxon>malvids</taxon>
        <taxon>Brassicales</taxon>
        <taxon>Brassicaceae</taxon>
        <taxon>Eutremeae</taxon>
        <taxon>Eutrema</taxon>
    </lineage>
</organism>
<dbReference type="AlphaFoldDB" id="V4KZQ9"/>
<feature type="signal peptide" evidence="1">
    <location>
        <begin position="1"/>
        <end position="18"/>
    </location>
</feature>
<dbReference type="EMBL" id="KI517629">
    <property type="protein sequence ID" value="ESQ36864.1"/>
    <property type="molecule type" value="Genomic_DNA"/>
</dbReference>
<keyword evidence="1" id="KW-0732">Signal</keyword>
<sequence>MNLFFVMFFEALQHLKLSLVSLRLLWSPFSLKQEIKKKRLSIAIRNIKETNNQMSSFKSYEEYQGLKMHNRLSNS</sequence>
<protein>
    <submittedName>
        <fullName evidence="2">Uncharacterized protein</fullName>
    </submittedName>
</protein>
<keyword evidence="3" id="KW-1185">Reference proteome</keyword>
<dbReference type="KEGG" id="eus:EUTSA_v10022512mg"/>
<dbReference type="Proteomes" id="UP000030689">
    <property type="component" value="Unassembled WGS sequence"/>
</dbReference>
<evidence type="ECO:0000256" key="1">
    <source>
        <dbReference type="SAM" id="SignalP"/>
    </source>
</evidence>
<evidence type="ECO:0000313" key="2">
    <source>
        <dbReference type="EMBL" id="ESQ36864.1"/>
    </source>
</evidence>